<name>A0A433Q4L8_9FUNG</name>
<protein>
    <submittedName>
        <fullName evidence="1">Uncharacterized protein</fullName>
    </submittedName>
</protein>
<dbReference type="Proteomes" id="UP000274822">
    <property type="component" value="Unassembled WGS sequence"/>
</dbReference>
<accession>A0A433Q4L8</accession>
<gene>
    <name evidence="1" type="ORF">BC938DRAFT_473181</name>
</gene>
<dbReference type="AlphaFoldDB" id="A0A433Q4L8"/>
<reference evidence="1 2" key="1">
    <citation type="journal article" date="2018" name="New Phytol.">
        <title>Phylogenomics of Endogonaceae and evolution of mycorrhizas within Mucoromycota.</title>
        <authorList>
            <person name="Chang Y."/>
            <person name="Desiro A."/>
            <person name="Na H."/>
            <person name="Sandor L."/>
            <person name="Lipzen A."/>
            <person name="Clum A."/>
            <person name="Barry K."/>
            <person name="Grigoriev I.V."/>
            <person name="Martin F.M."/>
            <person name="Stajich J.E."/>
            <person name="Smith M.E."/>
            <person name="Bonito G."/>
            <person name="Spatafora J.W."/>
        </authorList>
    </citation>
    <scope>NUCLEOTIDE SEQUENCE [LARGE SCALE GENOMIC DNA]</scope>
    <source>
        <strain evidence="1 2">AD002</strain>
    </source>
</reference>
<organism evidence="1 2">
    <name type="scientific">Jimgerdemannia flammicorona</name>
    <dbReference type="NCBI Taxonomy" id="994334"/>
    <lineage>
        <taxon>Eukaryota</taxon>
        <taxon>Fungi</taxon>
        <taxon>Fungi incertae sedis</taxon>
        <taxon>Mucoromycota</taxon>
        <taxon>Mucoromycotina</taxon>
        <taxon>Endogonomycetes</taxon>
        <taxon>Endogonales</taxon>
        <taxon>Endogonaceae</taxon>
        <taxon>Jimgerdemannia</taxon>
    </lineage>
</organism>
<sequence length="71" mass="8118">MKHTLTHLSSSTPLQSSYARITIVHPFYLVTLARTANNGQAHHIHSRCSPRPPGRFRPACQARRRHIRLLP</sequence>
<proteinExistence type="predicted"/>
<evidence type="ECO:0000313" key="2">
    <source>
        <dbReference type="Proteomes" id="UP000274822"/>
    </source>
</evidence>
<keyword evidence="2" id="KW-1185">Reference proteome</keyword>
<dbReference type="EMBL" id="RBNJ01015136">
    <property type="protein sequence ID" value="RUS24717.1"/>
    <property type="molecule type" value="Genomic_DNA"/>
</dbReference>
<evidence type="ECO:0000313" key="1">
    <source>
        <dbReference type="EMBL" id="RUS24717.1"/>
    </source>
</evidence>
<comment type="caution">
    <text evidence="1">The sequence shown here is derived from an EMBL/GenBank/DDBJ whole genome shotgun (WGS) entry which is preliminary data.</text>
</comment>